<keyword evidence="4" id="KW-0012">Acyltransferase</keyword>
<keyword evidence="6" id="KW-0687">Ribonucleoprotein</keyword>
<comment type="caution">
    <text evidence="6">The sequence shown here is derived from an EMBL/GenBank/DDBJ whole genome shotgun (WGS) entry which is preliminary data.</text>
</comment>
<dbReference type="InterPro" id="IPR050680">
    <property type="entry name" value="YpeA/RimI_acetyltransf"/>
</dbReference>
<organism evidence="6 7">
    <name type="scientific">Candidatus Anaerostipes excrementavium</name>
    <dbReference type="NCBI Taxonomy" id="2838463"/>
    <lineage>
        <taxon>Bacteria</taxon>
        <taxon>Bacillati</taxon>
        <taxon>Bacillota</taxon>
        <taxon>Clostridia</taxon>
        <taxon>Lachnospirales</taxon>
        <taxon>Lachnospiraceae</taxon>
        <taxon>Anaerostipes</taxon>
    </lineage>
</organism>
<dbReference type="InterPro" id="IPR006464">
    <property type="entry name" value="AcTrfase_RimI/Ard1"/>
</dbReference>
<dbReference type="Pfam" id="PF00583">
    <property type="entry name" value="Acetyltransf_1"/>
    <property type="match status" value="1"/>
</dbReference>
<reference evidence="6" key="1">
    <citation type="journal article" date="2021" name="PeerJ">
        <title>Extensive microbial diversity within the chicken gut microbiome revealed by metagenomics and culture.</title>
        <authorList>
            <person name="Gilroy R."/>
            <person name="Ravi A."/>
            <person name="Getino M."/>
            <person name="Pursley I."/>
            <person name="Horton D.L."/>
            <person name="Alikhan N.F."/>
            <person name="Baker D."/>
            <person name="Gharbi K."/>
            <person name="Hall N."/>
            <person name="Watson M."/>
            <person name="Adriaenssens E.M."/>
            <person name="Foster-Nyarko E."/>
            <person name="Jarju S."/>
            <person name="Secka A."/>
            <person name="Antonio M."/>
            <person name="Oren A."/>
            <person name="Chaudhuri R.R."/>
            <person name="La Ragione R."/>
            <person name="Hildebrand F."/>
            <person name="Pallen M.J."/>
        </authorList>
    </citation>
    <scope>NUCLEOTIDE SEQUENCE</scope>
    <source>
        <strain evidence="6">CHK191-13928</strain>
    </source>
</reference>
<dbReference type="GO" id="GO:0005840">
    <property type="term" value="C:ribosome"/>
    <property type="evidence" value="ECO:0007669"/>
    <property type="project" value="UniProtKB-KW"/>
</dbReference>
<dbReference type="EMBL" id="DXEM01000022">
    <property type="protein sequence ID" value="HIX67847.1"/>
    <property type="molecule type" value="Genomic_DNA"/>
</dbReference>
<keyword evidence="2" id="KW-0963">Cytoplasm</keyword>
<dbReference type="PANTHER" id="PTHR43420">
    <property type="entry name" value="ACETYLTRANSFERASE"/>
    <property type="match status" value="1"/>
</dbReference>
<dbReference type="Proteomes" id="UP000886721">
    <property type="component" value="Unassembled WGS sequence"/>
</dbReference>
<evidence type="ECO:0000256" key="3">
    <source>
        <dbReference type="ARBA" id="ARBA00022679"/>
    </source>
</evidence>
<dbReference type="PANTHER" id="PTHR43420:SF44">
    <property type="entry name" value="ACETYLTRANSFERASE YPEA"/>
    <property type="match status" value="1"/>
</dbReference>
<evidence type="ECO:0000256" key="2">
    <source>
        <dbReference type="ARBA" id="ARBA00022490"/>
    </source>
</evidence>
<protein>
    <submittedName>
        <fullName evidence="6">Ribosomal protein S18-alanine N-acetyltransferase</fullName>
    </submittedName>
</protein>
<dbReference type="GO" id="GO:0008080">
    <property type="term" value="F:N-acetyltransferase activity"/>
    <property type="evidence" value="ECO:0007669"/>
    <property type="project" value="InterPro"/>
</dbReference>
<dbReference type="AlphaFoldDB" id="A0A9D1WVF0"/>
<keyword evidence="6" id="KW-0689">Ribosomal protein</keyword>
<name>A0A9D1WVF0_9FIRM</name>
<keyword evidence="3" id="KW-0808">Transferase</keyword>
<dbReference type="Gene3D" id="3.40.630.30">
    <property type="match status" value="1"/>
</dbReference>
<dbReference type="InterPro" id="IPR000182">
    <property type="entry name" value="GNAT_dom"/>
</dbReference>
<dbReference type="CDD" id="cd04301">
    <property type="entry name" value="NAT_SF"/>
    <property type="match status" value="1"/>
</dbReference>
<sequence length="244" mass="29070">MEKEKASAREWHVHKAIPEDLPMIAELEKTAFRKPWSLSGIESFYYKKTSDIYVWRDRNRISGFIMAEHILEQGELQRIAIVPFIRRMGIGTLFLQEFRERYRKMGVETIYLEVRESNRIARNFYKKSGFEEYGRRAKYYTDPMEDAILMFWDDPHPLQSLPLESESSSPYNDSCKEEESMICNVCGNKLTEKTDFVEIKKEWGYFSNKDTEIHELKICERCYDRIVKQFEVPPKVTEKNEILS</sequence>
<gene>
    <name evidence="6" type="primary">rimI</name>
    <name evidence="6" type="ORF">H9735_06970</name>
</gene>
<comment type="similarity">
    <text evidence="1">Belongs to the acetyltransferase family. RimI subfamily.</text>
</comment>
<evidence type="ECO:0000313" key="7">
    <source>
        <dbReference type="Proteomes" id="UP000886721"/>
    </source>
</evidence>
<evidence type="ECO:0000259" key="5">
    <source>
        <dbReference type="PROSITE" id="PS51186"/>
    </source>
</evidence>
<dbReference type="NCBIfam" id="TIGR01575">
    <property type="entry name" value="rimI"/>
    <property type="match status" value="1"/>
</dbReference>
<accession>A0A9D1WVF0</accession>
<evidence type="ECO:0000256" key="1">
    <source>
        <dbReference type="ARBA" id="ARBA00005395"/>
    </source>
</evidence>
<evidence type="ECO:0000313" key="6">
    <source>
        <dbReference type="EMBL" id="HIX67847.1"/>
    </source>
</evidence>
<reference evidence="6" key="2">
    <citation type="submission" date="2021-04" db="EMBL/GenBank/DDBJ databases">
        <authorList>
            <person name="Gilroy R."/>
        </authorList>
    </citation>
    <scope>NUCLEOTIDE SEQUENCE</scope>
    <source>
        <strain evidence="6">CHK191-13928</strain>
    </source>
</reference>
<dbReference type="PROSITE" id="PS51186">
    <property type="entry name" value="GNAT"/>
    <property type="match status" value="1"/>
</dbReference>
<evidence type="ECO:0000256" key="4">
    <source>
        <dbReference type="ARBA" id="ARBA00023315"/>
    </source>
</evidence>
<dbReference type="SUPFAM" id="SSF55729">
    <property type="entry name" value="Acyl-CoA N-acyltransferases (Nat)"/>
    <property type="match status" value="1"/>
</dbReference>
<proteinExistence type="inferred from homology"/>
<dbReference type="InterPro" id="IPR016181">
    <property type="entry name" value="Acyl_CoA_acyltransferase"/>
</dbReference>
<feature type="domain" description="N-acetyltransferase" evidence="5">
    <location>
        <begin position="11"/>
        <end position="155"/>
    </location>
</feature>